<dbReference type="GO" id="GO:0070290">
    <property type="term" value="F:N-acylphosphatidylethanolamine-specific phospholipase D activity"/>
    <property type="evidence" value="ECO:0007669"/>
    <property type="project" value="TreeGrafter"/>
</dbReference>
<name>A0A286UIT5_9AGAM</name>
<evidence type="ECO:0000313" key="4">
    <source>
        <dbReference type="Proteomes" id="UP000217199"/>
    </source>
</evidence>
<dbReference type="GO" id="GO:0070291">
    <property type="term" value="P:N-acylethanolamine metabolic process"/>
    <property type="evidence" value="ECO:0007669"/>
    <property type="project" value="TreeGrafter"/>
</dbReference>
<protein>
    <submittedName>
        <fullName evidence="3">Metallo-hydrolase oxidoreductase</fullName>
    </submittedName>
</protein>
<organism evidence="3 4">
    <name type="scientific">Pyrrhoderma noxium</name>
    <dbReference type="NCBI Taxonomy" id="2282107"/>
    <lineage>
        <taxon>Eukaryota</taxon>
        <taxon>Fungi</taxon>
        <taxon>Dikarya</taxon>
        <taxon>Basidiomycota</taxon>
        <taxon>Agaricomycotina</taxon>
        <taxon>Agaricomycetes</taxon>
        <taxon>Hymenochaetales</taxon>
        <taxon>Hymenochaetaceae</taxon>
        <taxon>Pyrrhoderma</taxon>
    </lineage>
</organism>
<accession>A0A286UIT5</accession>
<feature type="region of interest" description="Disordered" evidence="1">
    <location>
        <begin position="1"/>
        <end position="20"/>
    </location>
</feature>
<dbReference type="EMBL" id="NBII01000004">
    <property type="protein sequence ID" value="PAV19533.1"/>
    <property type="molecule type" value="Genomic_DNA"/>
</dbReference>
<reference evidence="3 4" key="1">
    <citation type="journal article" date="2017" name="Mol. Ecol.">
        <title>Comparative and population genomic landscape of Phellinus noxius: A hypervariable fungus causing root rot in trees.</title>
        <authorList>
            <person name="Chung C.L."/>
            <person name="Lee T.J."/>
            <person name="Akiba M."/>
            <person name="Lee H.H."/>
            <person name="Kuo T.H."/>
            <person name="Liu D."/>
            <person name="Ke H.M."/>
            <person name="Yokoi T."/>
            <person name="Roa M.B."/>
            <person name="Lu M.J."/>
            <person name="Chang Y.Y."/>
            <person name="Ann P.J."/>
            <person name="Tsai J.N."/>
            <person name="Chen C.Y."/>
            <person name="Tzean S.S."/>
            <person name="Ota Y."/>
            <person name="Hattori T."/>
            <person name="Sahashi N."/>
            <person name="Liou R.F."/>
            <person name="Kikuchi T."/>
            <person name="Tsai I.J."/>
        </authorList>
    </citation>
    <scope>NUCLEOTIDE SEQUENCE [LARGE SCALE GENOMIC DNA]</scope>
    <source>
        <strain evidence="3 4">FFPRI411160</strain>
    </source>
</reference>
<keyword evidence="4" id="KW-1185">Reference proteome</keyword>
<dbReference type="Proteomes" id="UP000217199">
    <property type="component" value="Unassembled WGS sequence"/>
</dbReference>
<dbReference type="Gene3D" id="3.60.15.10">
    <property type="entry name" value="Ribonuclease Z/Hydroxyacylglutathione hydrolase-like"/>
    <property type="match status" value="1"/>
</dbReference>
<comment type="caution">
    <text evidence="3">The sequence shown here is derived from an EMBL/GenBank/DDBJ whole genome shotgun (WGS) entry which is preliminary data.</text>
</comment>
<evidence type="ECO:0000256" key="1">
    <source>
        <dbReference type="SAM" id="MobiDB-lite"/>
    </source>
</evidence>
<dbReference type="OrthoDB" id="332863at2759"/>
<sequence length="442" mass="49780">MSNIPEHHLNSTKTLFGNPWDTQTREEECNDISPNTSNPSWLQNLNILPSLLADLPVERAKDFSNHKIISKIVVKPDFSGYLKGGYNLKATWLGHASFLVQLPCLPETPQPIRILFDPMFSDVAGPSAWTGVKRYLPPPCSILELPDYQYVLISHNHYDHLDLPTIREIARVREYNVKFLVPLGLKKWFVGSGVPPKCVYEMDWWDEMDLQVVSKTPQSPIVQTMKFICVPAQHTSGRFVTDNSSTLWCGWIVRRQGSKNTQIYYAGDTGYLGDSGPCPVFKEIGERYGPFDLSLLPIWRGGTLSLVSRMGFRLTHHPYFLKYHASPADAVAMHKDVRSRHSLAMHFGTFVGSDTEAREALIELAQAREELQVGDWYEEGGFGAIDIGETIEIEPDSKVASTEKSSPGSVFYLGCLARSESKQPLTANFIMPMIRKNMPDID</sequence>
<dbReference type="PANTHER" id="PTHR15032">
    <property type="entry name" value="N-ACYL-PHOSPHATIDYLETHANOLAMINE-HYDROLYZING PHOSPHOLIPASE D"/>
    <property type="match status" value="1"/>
</dbReference>
<proteinExistence type="predicted"/>
<gene>
    <name evidence="3" type="ORF">PNOK_0446700</name>
</gene>
<dbReference type="SUPFAM" id="SSF56281">
    <property type="entry name" value="Metallo-hydrolase/oxidoreductase"/>
    <property type="match status" value="1"/>
</dbReference>
<evidence type="ECO:0000313" key="3">
    <source>
        <dbReference type="EMBL" id="PAV19533.1"/>
    </source>
</evidence>
<feature type="domain" description="Metallo-beta-lactamase" evidence="2">
    <location>
        <begin position="113"/>
        <end position="347"/>
    </location>
</feature>
<dbReference type="InParanoid" id="A0A286UIT5"/>
<dbReference type="Pfam" id="PF12706">
    <property type="entry name" value="Lactamase_B_2"/>
    <property type="match status" value="1"/>
</dbReference>
<dbReference type="GO" id="GO:0005737">
    <property type="term" value="C:cytoplasm"/>
    <property type="evidence" value="ECO:0007669"/>
    <property type="project" value="TreeGrafter"/>
</dbReference>
<dbReference type="GO" id="GO:0070292">
    <property type="term" value="P:N-acylphosphatidylethanolamine metabolic process"/>
    <property type="evidence" value="ECO:0007669"/>
    <property type="project" value="TreeGrafter"/>
</dbReference>
<evidence type="ECO:0000259" key="2">
    <source>
        <dbReference type="Pfam" id="PF12706"/>
    </source>
</evidence>
<dbReference type="InterPro" id="IPR036866">
    <property type="entry name" value="RibonucZ/Hydroxyglut_hydro"/>
</dbReference>
<dbReference type="STRING" id="2282107.A0A286UIT5"/>
<dbReference type="InterPro" id="IPR001279">
    <property type="entry name" value="Metallo-B-lactamas"/>
</dbReference>
<dbReference type="PANTHER" id="PTHR15032:SF27">
    <property type="entry name" value="N-ACYL-PHOSPHATIDYLETHANOLAMINE-HYDROLYZING PHOSPHOLIPASE D"/>
    <property type="match status" value="1"/>
</dbReference>
<dbReference type="AlphaFoldDB" id="A0A286UIT5"/>